<evidence type="ECO:0000256" key="2">
    <source>
        <dbReference type="ARBA" id="ARBA00022741"/>
    </source>
</evidence>
<accession>A0A3P6QN18</accession>
<evidence type="ECO:0000256" key="1">
    <source>
        <dbReference type="ARBA" id="ARBA00022598"/>
    </source>
</evidence>
<dbReference type="InterPro" id="IPR004364">
    <property type="entry name" value="Aa-tRNA-synt_II"/>
</dbReference>
<dbReference type="PANTHER" id="PTHR22594">
    <property type="entry name" value="ASPARTYL/LYSYL-TRNA SYNTHETASE"/>
    <property type="match status" value="1"/>
</dbReference>
<dbReference type="GO" id="GO:0004816">
    <property type="term" value="F:asparagine-tRNA ligase activity"/>
    <property type="evidence" value="ECO:0007669"/>
    <property type="project" value="TreeGrafter"/>
</dbReference>
<sequence length="87" mass="10150">MEAFVGSIPRVYTIAPALRADHSQTRQHLAEFRMLEAEYAFAKNLEELCDFVEQYINFLVNRMHSCAELAEQFGSMAEVFCDQLHYR</sequence>
<evidence type="ECO:0000256" key="4">
    <source>
        <dbReference type="ARBA" id="ARBA00022917"/>
    </source>
</evidence>
<keyword evidence="8" id="KW-1185">Reference proteome</keyword>
<dbReference type="GO" id="GO:0006421">
    <property type="term" value="P:asparaginyl-tRNA aminoacylation"/>
    <property type="evidence" value="ECO:0007669"/>
    <property type="project" value="TreeGrafter"/>
</dbReference>
<protein>
    <recommendedName>
        <fullName evidence="6">Aminoacyl-tRNA synthetase class II (D/K/N) domain-containing protein</fullName>
    </recommendedName>
</protein>
<dbReference type="Gene3D" id="3.30.930.10">
    <property type="entry name" value="Bira Bifunctional Protein, Domain 2"/>
    <property type="match status" value="1"/>
</dbReference>
<evidence type="ECO:0000259" key="6">
    <source>
        <dbReference type="Pfam" id="PF00152"/>
    </source>
</evidence>
<dbReference type="GO" id="GO:0005524">
    <property type="term" value="F:ATP binding"/>
    <property type="evidence" value="ECO:0007669"/>
    <property type="project" value="UniProtKB-KW"/>
</dbReference>
<dbReference type="GO" id="GO:0005739">
    <property type="term" value="C:mitochondrion"/>
    <property type="evidence" value="ECO:0007669"/>
    <property type="project" value="TreeGrafter"/>
</dbReference>
<evidence type="ECO:0000256" key="3">
    <source>
        <dbReference type="ARBA" id="ARBA00022840"/>
    </source>
</evidence>
<feature type="domain" description="Aminoacyl-tRNA synthetase class II (D/K/N)" evidence="6">
    <location>
        <begin position="5"/>
        <end position="70"/>
    </location>
</feature>
<proteinExistence type="predicted"/>
<name>A0A3P6QN18_9BILA</name>
<keyword evidence="1" id="KW-0436">Ligase</keyword>
<organism evidence="7 8">
    <name type="scientific">Gongylonema pulchrum</name>
    <dbReference type="NCBI Taxonomy" id="637853"/>
    <lineage>
        <taxon>Eukaryota</taxon>
        <taxon>Metazoa</taxon>
        <taxon>Ecdysozoa</taxon>
        <taxon>Nematoda</taxon>
        <taxon>Chromadorea</taxon>
        <taxon>Rhabditida</taxon>
        <taxon>Spirurina</taxon>
        <taxon>Spiruromorpha</taxon>
        <taxon>Spiruroidea</taxon>
        <taxon>Gongylonematidae</taxon>
        <taxon>Gongylonema</taxon>
    </lineage>
</organism>
<dbReference type="SUPFAM" id="SSF55681">
    <property type="entry name" value="Class II aaRS and biotin synthetases"/>
    <property type="match status" value="1"/>
</dbReference>
<dbReference type="PANTHER" id="PTHR22594:SF34">
    <property type="entry name" value="ASPARAGINE--TRNA LIGASE, MITOCHONDRIAL-RELATED"/>
    <property type="match status" value="1"/>
</dbReference>
<dbReference type="Proteomes" id="UP000271098">
    <property type="component" value="Unassembled WGS sequence"/>
</dbReference>
<reference evidence="7 8" key="1">
    <citation type="submission" date="2018-11" db="EMBL/GenBank/DDBJ databases">
        <authorList>
            <consortium name="Pathogen Informatics"/>
        </authorList>
    </citation>
    <scope>NUCLEOTIDE SEQUENCE [LARGE SCALE GENOMIC DNA]</scope>
</reference>
<dbReference type="AlphaFoldDB" id="A0A3P6QN18"/>
<dbReference type="OrthoDB" id="360585at2759"/>
<gene>
    <name evidence="7" type="ORF">GPUH_LOCUS4468</name>
</gene>
<dbReference type="EMBL" id="UYRT01008462">
    <property type="protein sequence ID" value="VDK45110.1"/>
    <property type="molecule type" value="Genomic_DNA"/>
</dbReference>
<keyword evidence="4" id="KW-0648">Protein biosynthesis</keyword>
<evidence type="ECO:0000256" key="5">
    <source>
        <dbReference type="ARBA" id="ARBA00023146"/>
    </source>
</evidence>
<dbReference type="Pfam" id="PF00152">
    <property type="entry name" value="tRNA-synt_2"/>
    <property type="match status" value="1"/>
</dbReference>
<keyword evidence="5" id="KW-0030">Aminoacyl-tRNA synthetase</keyword>
<evidence type="ECO:0000313" key="7">
    <source>
        <dbReference type="EMBL" id="VDK45110.1"/>
    </source>
</evidence>
<evidence type="ECO:0000313" key="8">
    <source>
        <dbReference type="Proteomes" id="UP000271098"/>
    </source>
</evidence>
<dbReference type="InterPro" id="IPR045864">
    <property type="entry name" value="aa-tRNA-synth_II/BPL/LPL"/>
</dbReference>
<keyword evidence="3" id="KW-0067">ATP-binding</keyword>
<keyword evidence="2" id="KW-0547">Nucleotide-binding</keyword>